<proteinExistence type="predicted"/>
<comment type="caution">
    <text evidence="2">The sequence shown here is derived from an EMBL/GenBank/DDBJ whole genome shotgun (WGS) entry which is preliminary data.</text>
</comment>
<accession>A0A9X9LCM8</accession>
<evidence type="ECO:0000313" key="2">
    <source>
        <dbReference type="EMBL" id="VCW49910.1"/>
    </source>
</evidence>
<name>A0A9X9LCM8_GULGU</name>
<evidence type="ECO:0000313" key="3">
    <source>
        <dbReference type="Proteomes" id="UP000269945"/>
    </source>
</evidence>
<organism evidence="2 3">
    <name type="scientific">Gulo gulo</name>
    <name type="common">Wolverine</name>
    <name type="synonym">Gluton</name>
    <dbReference type="NCBI Taxonomy" id="48420"/>
    <lineage>
        <taxon>Eukaryota</taxon>
        <taxon>Metazoa</taxon>
        <taxon>Chordata</taxon>
        <taxon>Craniata</taxon>
        <taxon>Vertebrata</taxon>
        <taxon>Euteleostomi</taxon>
        <taxon>Mammalia</taxon>
        <taxon>Eutheria</taxon>
        <taxon>Laurasiatheria</taxon>
        <taxon>Carnivora</taxon>
        <taxon>Caniformia</taxon>
        <taxon>Musteloidea</taxon>
        <taxon>Mustelidae</taxon>
        <taxon>Guloninae</taxon>
        <taxon>Gulo</taxon>
    </lineage>
</organism>
<sequence>TRQAAACQHPREPEQPRGKAQAGFTRPAVETGASLIAPRSRCEVLKNPSKFTSVAGAPHSDLEGLLPDGQSGHHRTGSACRGSGAPAAGERPWDSEGEDKDKEEPRRYGLGRHKRSDTEG</sequence>
<feature type="compositionally biased region" description="Basic residues" evidence="1">
    <location>
        <begin position="109"/>
        <end position="120"/>
    </location>
</feature>
<evidence type="ECO:0000256" key="1">
    <source>
        <dbReference type="SAM" id="MobiDB-lite"/>
    </source>
</evidence>
<feature type="region of interest" description="Disordered" evidence="1">
    <location>
        <begin position="51"/>
        <end position="120"/>
    </location>
</feature>
<feature type="compositionally biased region" description="Basic and acidic residues" evidence="1">
    <location>
        <begin position="91"/>
        <end position="107"/>
    </location>
</feature>
<reference evidence="2 3" key="1">
    <citation type="submission" date="2018-10" db="EMBL/GenBank/DDBJ databases">
        <authorList>
            <person name="Ekblom R."/>
            <person name="Jareborg N."/>
        </authorList>
    </citation>
    <scope>NUCLEOTIDE SEQUENCE [LARGE SCALE GENOMIC DNA]</scope>
    <source>
        <tissue evidence="2">Muscle</tissue>
    </source>
</reference>
<gene>
    <name evidence="2" type="ORF">BN2614_LOCUS2</name>
</gene>
<feature type="region of interest" description="Disordered" evidence="1">
    <location>
        <begin position="1"/>
        <end position="34"/>
    </location>
</feature>
<feature type="non-terminal residue" evidence="2">
    <location>
        <position position="120"/>
    </location>
</feature>
<protein>
    <submittedName>
        <fullName evidence="2">Uncharacterized protein</fullName>
    </submittedName>
</protein>
<dbReference type="Proteomes" id="UP000269945">
    <property type="component" value="Unassembled WGS sequence"/>
</dbReference>
<dbReference type="EMBL" id="CYRY02000398">
    <property type="protein sequence ID" value="VCW49910.1"/>
    <property type="molecule type" value="Genomic_DNA"/>
</dbReference>
<keyword evidence="3" id="KW-1185">Reference proteome</keyword>
<dbReference type="AlphaFoldDB" id="A0A9X9LCM8"/>